<feature type="domain" description="C2H2-type" evidence="2">
    <location>
        <begin position="860"/>
        <end position="898"/>
    </location>
</feature>
<keyword evidence="1" id="KW-0863">Zinc-finger</keyword>
<keyword evidence="4" id="KW-1185">Reference proteome</keyword>
<dbReference type="InterPro" id="IPR013087">
    <property type="entry name" value="Znf_C2H2_type"/>
</dbReference>
<keyword evidence="1" id="KW-0862">Zinc</keyword>
<name>A0AAD6Y7Y3_9AGAR</name>
<gene>
    <name evidence="3" type="ORF">GGX14DRAFT_656676</name>
</gene>
<dbReference type="PROSITE" id="PS50157">
    <property type="entry name" value="ZINC_FINGER_C2H2_2"/>
    <property type="match status" value="1"/>
</dbReference>
<dbReference type="AlphaFoldDB" id="A0AAD6Y7Y3"/>
<organism evidence="3 4">
    <name type="scientific">Mycena pura</name>
    <dbReference type="NCBI Taxonomy" id="153505"/>
    <lineage>
        <taxon>Eukaryota</taxon>
        <taxon>Fungi</taxon>
        <taxon>Dikarya</taxon>
        <taxon>Basidiomycota</taxon>
        <taxon>Agaricomycotina</taxon>
        <taxon>Agaricomycetes</taxon>
        <taxon>Agaricomycetidae</taxon>
        <taxon>Agaricales</taxon>
        <taxon>Marasmiineae</taxon>
        <taxon>Mycenaceae</taxon>
        <taxon>Mycena</taxon>
    </lineage>
</organism>
<reference evidence="3" key="1">
    <citation type="submission" date="2023-03" db="EMBL/GenBank/DDBJ databases">
        <title>Massive genome expansion in bonnet fungi (Mycena s.s.) driven by repeated elements and novel gene families across ecological guilds.</title>
        <authorList>
            <consortium name="Lawrence Berkeley National Laboratory"/>
            <person name="Harder C.B."/>
            <person name="Miyauchi S."/>
            <person name="Viragh M."/>
            <person name="Kuo A."/>
            <person name="Thoen E."/>
            <person name="Andreopoulos B."/>
            <person name="Lu D."/>
            <person name="Skrede I."/>
            <person name="Drula E."/>
            <person name="Henrissat B."/>
            <person name="Morin E."/>
            <person name="Kohler A."/>
            <person name="Barry K."/>
            <person name="LaButti K."/>
            <person name="Morin E."/>
            <person name="Salamov A."/>
            <person name="Lipzen A."/>
            <person name="Mereny Z."/>
            <person name="Hegedus B."/>
            <person name="Baldrian P."/>
            <person name="Stursova M."/>
            <person name="Weitz H."/>
            <person name="Taylor A."/>
            <person name="Grigoriev I.V."/>
            <person name="Nagy L.G."/>
            <person name="Martin F."/>
            <person name="Kauserud H."/>
        </authorList>
    </citation>
    <scope>NUCLEOTIDE SEQUENCE</scope>
    <source>
        <strain evidence="3">9144</strain>
    </source>
</reference>
<evidence type="ECO:0000313" key="4">
    <source>
        <dbReference type="Proteomes" id="UP001219525"/>
    </source>
</evidence>
<dbReference type="GO" id="GO:0008270">
    <property type="term" value="F:zinc ion binding"/>
    <property type="evidence" value="ECO:0007669"/>
    <property type="project" value="UniProtKB-KW"/>
</dbReference>
<evidence type="ECO:0000256" key="1">
    <source>
        <dbReference type="PROSITE-ProRule" id="PRU00042"/>
    </source>
</evidence>
<keyword evidence="1" id="KW-0479">Metal-binding</keyword>
<dbReference type="EMBL" id="JARJCW010000059">
    <property type="protein sequence ID" value="KAJ7201379.1"/>
    <property type="molecule type" value="Genomic_DNA"/>
</dbReference>
<sequence length="1043" mass="115329">MAYFGEIQNIGLQERRDRFDAVNSEEQQENPNRRVRFKAALRNAIGDDPAKAQEELDAWLNSLQSRHNPLTLKHIENTIEIYASTVAVWSPQIPRRNYWLEEVVKKHAPASLLYYARLAKGTGGRDHIKASTLVAFTNRFITQIAFRTHSENGDKPAPLSLIECSASLELALDRQANEKLVYGDLELLLIIQTALSDSTPGPTRLSKIHNIFALLLLFFTGLRPGSLGPSHPKFLKEGKYPRLKQLQIERSGVLEFRTKLRITDLKGYFGVVGAKVVFNLSSPKLWSNVILDINLYLMVYLTERGALEGISSIEDLIADERSELRIKPEMGDEPLFCKMGPGGRAFDVSAPIMAQSISKMSTGMASAAGLVGGSGYCYRRNAGNVVAHVLGKEAAEMLLCHKRQGSLHNYQVQITNMDLTPLMTGERRDYISPVAETALQLQRMDSPAISTILLALHSEVPRRLLQMQNASTLAPEGDISSAAAEATQLATEISTKRPTRNDLSKEELKEIEATPALAALIQDSHRAIESYKALFTDYRGVGKATTLGAMTKYAEFSTLRDEADEQKAKEELEAMRALGISITKMRTRLKIQKAAAKKKAALKAQTQSGQSLLSFPGSVKDRQSVRDSMATAPANLMNSILAHPDSARATSATTVSAPTVSAPTVSAPRFTSATSATTSAASTLSASTLSASTLSVTTSATTSATQSAASASTADLHSEAGSLPVLDTTNLLSFFDEHDDIQVDPAQDFDQNKTLQMISDQADRSRGSEETLKRAEQLQQEAVQLPDDGLIDRRVNGLTIVATEGGDVSVDVPAVDAPAADLPADNAVHVVEARKAFVDFLVRPLKIEKVVNECKVSGGYRCQKCRLYTHDPKACDRVFKRRNQLIRHLDMQHSEWEDLVVAARQENEKGEYSYHCTKCDFSSKKMPLLRKHCRERCIEQEYFEALHLDDQALKVRLSGKSKGPAQKSRIFEEITRLQRLEEDLVEFAAAVRIFALIYTLHDSLQRGHADEMREFFKDLLYVKTALPSEEEIEKELNGEYDSE</sequence>
<proteinExistence type="predicted"/>
<dbReference type="Proteomes" id="UP001219525">
    <property type="component" value="Unassembled WGS sequence"/>
</dbReference>
<evidence type="ECO:0000313" key="3">
    <source>
        <dbReference type="EMBL" id="KAJ7201379.1"/>
    </source>
</evidence>
<comment type="caution">
    <text evidence="3">The sequence shown here is derived from an EMBL/GenBank/DDBJ whole genome shotgun (WGS) entry which is preliminary data.</text>
</comment>
<accession>A0AAD6Y7Y3</accession>
<protein>
    <recommendedName>
        <fullName evidence="2">C2H2-type domain-containing protein</fullName>
    </recommendedName>
</protein>
<evidence type="ECO:0000259" key="2">
    <source>
        <dbReference type="PROSITE" id="PS50157"/>
    </source>
</evidence>